<name>A0AA94JE79_9GAMM</name>
<sequence>MKKQLHKIHGWAGIIFMIPFLVVSLTGSILVFKTEIDSWLIPDVALVEADGRERLSLNELTARVNQQLPDYEIGSWEIFPAGHPEADRVFVIQKGTDEWRKAHLNPYTGELQSEPTSSGHYLTDWLVELHYTLLLNDIDGLDEHLGLIISFVLALFLVFMGTSGLIIYRRFWARVFTLRWNQRLLVVFSDLHKMAGTLASPVLLVLGITGGYYSAIIYYEEFIEHSTGQEHHIMQERLYADDLNIDQLVAQSREKIDAFKPTYLLFPYEPELPFTVFGRAPTNNPLLSNYGSVVNFDPHSGAYQSTYNLNEQGALPKVLDSFRRLHFGTFGGWVSKVIWSLVGLIPLLLAITGTYLWWQRRAKRARKRR</sequence>
<accession>A0AA94JE79</accession>
<keyword evidence="1" id="KW-0812">Transmembrane</keyword>
<dbReference type="Pfam" id="PF03929">
    <property type="entry name" value="PepSY_TM"/>
    <property type="match status" value="1"/>
</dbReference>
<dbReference type="PANTHER" id="PTHR34219:SF8">
    <property type="entry name" value="PEPSY DOMAIN-CONTAINING PROTEIN"/>
    <property type="match status" value="1"/>
</dbReference>
<dbReference type="PANTHER" id="PTHR34219">
    <property type="entry name" value="IRON-REGULATED INNER MEMBRANE PROTEIN-RELATED"/>
    <property type="match status" value="1"/>
</dbReference>
<dbReference type="InterPro" id="IPR005625">
    <property type="entry name" value="PepSY-ass_TM"/>
</dbReference>
<gene>
    <name evidence="2" type="ORF">CWE23_06150</name>
</gene>
<evidence type="ECO:0000313" key="2">
    <source>
        <dbReference type="EMBL" id="RUO45572.1"/>
    </source>
</evidence>
<protein>
    <submittedName>
        <fullName evidence="2">Cellulose-binding protein</fullName>
    </submittedName>
</protein>
<keyword evidence="1" id="KW-0472">Membrane</keyword>
<reference evidence="3" key="1">
    <citation type="journal article" date="2018" name="Front. Microbiol.">
        <title>Genome-Based Analysis Reveals the Taxonomy and Diversity of the Family Idiomarinaceae.</title>
        <authorList>
            <person name="Liu Y."/>
            <person name="Lai Q."/>
            <person name="Shao Z."/>
        </authorList>
    </citation>
    <scope>NUCLEOTIDE SEQUENCE [LARGE SCALE GENOMIC DNA]</scope>
    <source>
        <strain evidence="3">SN-14</strain>
    </source>
</reference>
<dbReference type="RefSeq" id="WP_126819754.1">
    <property type="nucleotide sequence ID" value="NZ_PIPS01000001.1"/>
</dbReference>
<dbReference type="EMBL" id="PIPS01000001">
    <property type="protein sequence ID" value="RUO45572.1"/>
    <property type="molecule type" value="Genomic_DNA"/>
</dbReference>
<evidence type="ECO:0000313" key="3">
    <source>
        <dbReference type="Proteomes" id="UP000286680"/>
    </source>
</evidence>
<proteinExistence type="predicted"/>
<feature type="transmembrane region" description="Helical" evidence="1">
    <location>
        <begin position="337"/>
        <end position="358"/>
    </location>
</feature>
<comment type="caution">
    <text evidence="2">The sequence shown here is derived from an EMBL/GenBank/DDBJ whole genome shotgun (WGS) entry which is preliminary data.</text>
</comment>
<organism evidence="2 3">
    <name type="scientific">Idiomarina aquatica</name>
    <dbReference type="NCBI Taxonomy" id="1327752"/>
    <lineage>
        <taxon>Bacteria</taxon>
        <taxon>Pseudomonadati</taxon>
        <taxon>Pseudomonadota</taxon>
        <taxon>Gammaproteobacteria</taxon>
        <taxon>Alteromonadales</taxon>
        <taxon>Idiomarinaceae</taxon>
        <taxon>Idiomarina</taxon>
    </lineage>
</organism>
<evidence type="ECO:0000256" key="1">
    <source>
        <dbReference type="SAM" id="Phobius"/>
    </source>
</evidence>
<feature type="transmembrane region" description="Helical" evidence="1">
    <location>
        <begin position="145"/>
        <end position="168"/>
    </location>
</feature>
<keyword evidence="3" id="KW-1185">Reference proteome</keyword>
<dbReference type="AlphaFoldDB" id="A0AA94JE79"/>
<feature type="transmembrane region" description="Helical" evidence="1">
    <location>
        <begin position="12"/>
        <end position="32"/>
    </location>
</feature>
<dbReference type="Proteomes" id="UP000286680">
    <property type="component" value="Unassembled WGS sequence"/>
</dbReference>
<keyword evidence="1" id="KW-1133">Transmembrane helix</keyword>
<feature type="transmembrane region" description="Helical" evidence="1">
    <location>
        <begin position="198"/>
        <end position="219"/>
    </location>
</feature>